<evidence type="ECO:0000313" key="1">
    <source>
        <dbReference type="EMBL" id="MDP9820307.1"/>
    </source>
</evidence>
<dbReference type="RefSeq" id="WP_068123662.1">
    <property type="nucleotide sequence ID" value="NZ_CCXJ01000663.1"/>
</dbReference>
<keyword evidence="2" id="KW-1185">Reference proteome</keyword>
<reference evidence="1 2" key="1">
    <citation type="submission" date="2023-07" db="EMBL/GenBank/DDBJ databases">
        <title>Sequencing the genomes of 1000 actinobacteria strains.</title>
        <authorList>
            <person name="Klenk H.-P."/>
        </authorList>
    </citation>
    <scope>NUCLEOTIDE SEQUENCE [LARGE SCALE GENOMIC DNA]</scope>
    <source>
        <strain evidence="1 2">GD13</strain>
    </source>
</reference>
<comment type="caution">
    <text evidence="1">The sequence shown here is derived from an EMBL/GenBank/DDBJ whole genome shotgun (WGS) entry which is preliminary data.</text>
</comment>
<organism evidence="1 2">
    <name type="scientific">Nocardioides massiliensis</name>
    <dbReference type="NCBI Taxonomy" id="1325935"/>
    <lineage>
        <taxon>Bacteria</taxon>
        <taxon>Bacillati</taxon>
        <taxon>Actinomycetota</taxon>
        <taxon>Actinomycetes</taxon>
        <taxon>Propionibacteriales</taxon>
        <taxon>Nocardioidaceae</taxon>
        <taxon>Nocardioides</taxon>
    </lineage>
</organism>
<dbReference type="EMBL" id="JAUSQM010000001">
    <property type="protein sequence ID" value="MDP9820307.1"/>
    <property type="molecule type" value="Genomic_DNA"/>
</dbReference>
<gene>
    <name evidence="1" type="ORF">J2S59_000116</name>
</gene>
<protein>
    <recommendedName>
        <fullName evidence="3">Secreted protein</fullName>
    </recommendedName>
</protein>
<evidence type="ECO:0000313" key="2">
    <source>
        <dbReference type="Proteomes" id="UP001240447"/>
    </source>
</evidence>
<name>A0ABT9NJA6_9ACTN</name>
<sequence length="107" mass="11741">MLLRTARVPDGFDEVAARNVQEQDDQTVRYLRRTNQRYEGTVAVTVEGVQGNRRVTVVEGCADATGLLVPHDEGDPRPGETTAFRATLNQSGGLWTVTEYGASDRTC</sequence>
<evidence type="ECO:0008006" key="3">
    <source>
        <dbReference type="Google" id="ProtNLM"/>
    </source>
</evidence>
<accession>A0ABT9NJA6</accession>
<proteinExistence type="predicted"/>
<dbReference type="Proteomes" id="UP001240447">
    <property type="component" value="Unassembled WGS sequence"/>
</dbReference>